<evidence type="ECO:0000256" key="10">
    <source>
        <dbReference type="RuleBase" id="RU363031"/>
    </source>
</evidence>
<comment type="function">
    <text evidence="8 10">DNA-dependent RNA polymerase catalyzes the transcription of DNA into RNA using the four ribonucleoside triphosphates as substrates.</text>
</comment>
<dbReference type="EMBL" id="CYSD01000030">
    <property type="protein sequence ID" value="CUH78310.1"/>
    <property type="molecule type" value="Genomic_DNA"/>
</dbReference>
<dbReference type="InterPro" id="IPR037034">
    <property type="entry name" value="RNA_pol_Rpb2_2_sf"/>
</dbReference>
<dbReference type="InterPro" id="IPR007642">
    <property type="entry name" value="RNA_pol_Rpb2_2"/>
</dbReference>
<feature type="domain" description="RNA polymerase Rpb2" evidence="14">
    <location>
        <begin position="179"/>
        <end position="228"/>
    </location>
</feature>
<evidence type="ECO:0000313" key="18">
    <source>
        <dbReference type="EMBL" id="CUH78310.1"/>
    </source>
</evidence>
<dbReference type="InterPro" id="IPR019462">
    <property type="entry name" value="DNA-dir_RNA_pol_bsu_external_1"/>
</dbReference>
<evidence type="ECO:0000256" key="3">
    <source>
        <dbReference type="ARBA" id="ARBA00022478"/>
    </source>
</evidence>
<feature type="coiled-coil region" evidence="11">
    <location>
        <begin position="1034"/>
        <end position="1068"/>
    </location>
</feature>
<protein>
    <recommendedName>
        <fullName evidence="8 10">DNA-directed RNA polymerase subunit beta</fullName>
        <shortName evidence="8">RNAP subunit beta</shortName>
        <ecNumber evidence="8 10">2.7.7.6</ecNumber>
    </recommendedName>
    <alternativeName>
        <fullName evidence="8">RNA polymerase subunit beta</fullName>
    </alternativeName>
    <alternativeName>
        <fullName evidence="8">Transcriptase subunit beta</fullName>
    </alternativeName>
</protein>
<dbReference type="NCBIfam" id="TIGR02013">
    <property type="entry name" value="rpoB"/>
    <property type="match status" value="1"/>
</dbReference>
<dbReference type="InterPro" id="IPR007641">
    <property type="entry name" value="RNA_pol_Rpb2_7"/>
</dbReference>
<dbReference type="Gene3D" id="3.90.1110.10">
    <property type="entry name" value="RNA polymerase Rpb2, domain 2"/>
    <property type="match status" value="2"/>
</dbReference>
<reference evidence="18 19" key="1">
    <citation type="submission" date="2015-09" db="EMBL/GenBank/DDBJ databases">
        <authorList>
            <consortium name="Swine Surveillance"/>
        </authorList>
    </citation>
    <scope>NUCLEOTIDE SEQUENCE [LARGE SCALE GENOMIC DNA]</scope>
    <source>
        <strain evidence="18 19">CECT 7557</strain>
    </source>
</reference>
<evidence type="ECO:0000259" key="15">
    <source>
        <dbReference type="Pfam" id="PF04563"/>
    </source>
</evidence>
<evidence type="ECO:0000259" key="14">
    <source>
        <dbReference type="Pfam" id="PF04561"/>
    </source>
</evidence>
<feature type="domain" description="RNA polymerase beta subunit protrusion" evidence="15">
    <location>
        <begin position="27"/>
        <end position="517"/>
    </location>
</feature>
<dbReference type="GO" id="GO:0003677">
    <property type="term" value="F:DNA binding"/>
    <property type="evidence" value="ECO:0007669"/>
    <property type="project" value="UniProtKB-UniRule"/>
</dbReference>
<keyword evidence="4 8" id="KW-0808">Transferase</keyword>
<gene>
    <name evidence="8 18" type="primary">rpoB</name>
    <name evidence="18" type="ORF">TRM7557_01817</name>
</gene>
<feature type="domain" description="RNA polymerase Rpb2" evidence="16">
    <location>
        <begin position="533"/>
        <end position="601"/>
    </location>
</feature>
<dbReference type="GO" id="GO:0000428">
    <property type="term" value="C:DNA-directed RNA polymerase complex"/>
    <property type="evidence" value="ECO:0007669"/>
    <property type="project" value="UniProtKB-KW"/>
</dbReference>
<feature type="domain" description="RNA polymerase Rpb2" evidence="13">
    <location>
        <begin position="1299"/>
        <end position="1373"/>
    </location>
</feature>
<dbReference type="EC" id="2.7.7.6" evidence="8 10"/>
<dbReference type="InterPro" id="IPR007645">
    <property type="entry name" value="RNA_pol_Rpb2_3"/>
</dbReference>
<keyword evidence="3 8" id="KW-0240">DNA-directed RNA polymerase</keyword>
<dbReference type="GO" id="GO:0003899">
    <property type="term" value="F:DNA-directed RNA polymerase activity"/>
    <property type="evidence" value="ECO:0007669"/>
    <property type="project" value="UniProtKB-UniRule"/>
</dbReference>
<feature type="domain" description="DNA-directed RNA polymerase beta subunit external 1" evidence="17">
    <location>
        <begin position="611"/>
        <end position="676"/>
    </location>
</feature>
<dbReference type="HAMAP" id="MF_01321">
    <property type="entry name" value="RNApol_bact_RpoB"/>
    <property type="match status" value="1"/>
</dbReference>
<dbReference type="InterPro" id="IPR042107">
    <property type="entry name" value="DNA-dir_RNA_pol_bsu_ext_1_sf"/>
</dbReference>
<dbReference type="Gene3D" id="2.30.150.10">
    <property type="entry name" value="DNA-directed RNA polymerase, beta subunit, external 1 domain"/>
    <property type="match status" value="1"/>
</dbReference>
<dbReference type="SUPFAM" id="SSF64484">
    <property type="entry name" value="beta and beta-prime subunits of DNA dependent RNA-polymerase"/>
    <property type="match status" value="1"/>
</dbReference>
<dbReference type="Gene3D" id="2.40.50.150">
    <property type="match status" value="1"/>
</dbReference>
<comment type="catalytic activity">
    <reaction evidence="7 8 10">
        <text>RNA(n) + a ribonucleoside 5'-triphosphate = RNA(n+1) + diphosphate</text>
        <dbReference type="Rhea" id="RHEA:21248"/>
        <dbReference type="Rhea" id="RHEA-COMP:14527"/>
        <dbReference type="Rhea" id="RHEA-COMP:17342"/>
        <dbReference type="ChEBI" id="CHEBI:33019"/>
        <dbReference type="ChEBI" id="CHEBI:61557"/>
        <dbReference type="ChEBI" id="CHEBI:140395"/>
        <dbReference type="EC" id="2.7.7.6"/>
    </reaction>
</comment>
<dbReference type="InterPro" id="IPR010243">
    <property type="entry name" value="RNA_pol_bsu_bac"/>
</dbReference>
<evidence type="ECO:0000256" key="5">
    <source>
        <dbReference type="ARBA" id="ARBA00022695"/>
    </source>
</evidence>
<dbReference type="PROSITE" id="PS01166">
    <property type="entry name" value="RNA_POL_BETA"/>
    <property type="match status" value="1"/>
</dbReference>
<evidence type="ECO:0000313" key="19">
    <source>
        <dbReference type="Proteomes" id="UP000052022"/>
    </source>
</evidence>
<evidence type="ECO:0000259" key="17">
    <source>
        <dbReference type="Pfam" id="PF10385"/>
    </source>
</evidence>
<evidence type="ECO:0000256" key="6">
    <source>
        <dbReference type="ARBA" id="ARBA00023163"/>
    </source>
</evidence>
<dbReference type="Gene3D" id="2.40.50.100">
    <property type="match status" value="1"/>
</dbReference>
<dbReference type="PANTHER" id="PTHR20856">
    <property type="entry name" value="DNA-DIRECTED RNA POLYMERASE I SUBUNIT 2"/>
    <property type="match status" value="1"/>
</dbReference>
<feature type="domain" description="RNA polymerase Rpb2" evidence="14">
    <location>
        <begin position="367"/>
        <end position="474"/>
    </location>
</feature>
<evidence type="ECO:0000256" key="4">
    <source>
        <dbReference type="ARBA" id="ARBA00022679"/>
    </source>
</evidence>
<evidence type="ECO:0000259" key="13">
    <source>
        <dbReference type="Pfam" id="PF04560"/>
    </source>
</evidence>
<evidence type="ECO:0000259" key="16">
    <source>
        <dbReference type="Pfam" id="PF04565"/>
    </source>
</evidence>
<dbReference type="Gene3D" id="3.90.1800.10">
    <property type="entry name" value="RNA polymerase alpha subunit dimerisation domain"/>
    <property type="match status" value="1"/>
</dbReference>
<accession>A0A0P1GA66</accession>
<dbReference type="GO" id="GO:0006351">
    <property type="term" value="P:DNA-templated transcription"/>
    <property type="evidence" value="ECO:0007669"/>
    <property type="project" value="UniProtKB-UniRule"/>
</dbReference>
<evidence type="ECO:0000256" key="9">
    <source>
        <dbReference type="RuleBase" id="RU000434"/>
    </source>
</evidence>
<feature type="domain" description="DNA-directed RNA polymerase subunit 2 hybrid-binding" evidence="12">
    <location>
        <begin position="738"/>
        <end position="1297"/>
    </location>
</feature>
<comment type="subunit">
    <text evidence="8 10">The RNAP catalytic core consists of 2 alpha, 1 beta, 1 beta' and 1 omega subunit. When a sigma factor is associated with the core the holoenzyme is formed, which can initiate transcription.</text>
</comment>
<dbReference type="Pfam" id="PF00562">
    <property type="entry name" value="RNA_pol_Rpb2_6"/>
    <property type="match status" value="1"/>
</dbReference>
<dbReference type="Pfam" id="PF04563">
    <property type="entry name" value="RNA_pol_Rpb2_1"/>
    <property type="match status" value="1"/>
</dbReference>
<dbReference type="OrthoDB" id="9803954at2"/>
<dbReference type="CDD" id="cd00653">
    <property type="entry name" value="RNA_pol_B_RPB2"/>
    <property type="match status" value="1"/>
</dbReference>
<comment type="similarity">
    <text evidence="8 9">Belongs to the RNA polymerase beta chain family.</text>
</comment>
<dbReference type="RefSeq" id="WP_058289896.1">
    <property type="nucleotide sequence ID" value="NZ_CYSD01000030.1"/>
</dbReference>
<dbReference type="Pfam" id="PF04560">
    <property type="entry name" value="RNA_pol_Rpb2_7"/>
    <property type="match status" value="1"/>
</dbReference>
<dbReference type="Pfam" id="PF04565">
    <property type="entry name" value="RNA_pol_Rpb2_3"/>
    <property type="match status" value="1"/>
</dbReference>
<evidence type="ECO:0000256" key="2">
    <source>
        <dbReference type="ARBA" id="ARBA00009839"/>
    </source>
</evidence>
<dbReference type="InterPro" id="IPR007644">
    <property type="entry name" value="RNA_pol_bsu_protrusion"/>
</dbReference>
<dbReference type="STRING" id="928856.SAMN04488049_12310"/>
<evidence type="ECO:0000256" key="11">
    <source>
        <dbReference type="SAM" id="Coils"/>
    </source>
</evidence>
<dbReference type="Gene3D" id="2.40.270.10">
    <property type="entry name" value="DNA-directed RNA polymerase, subunit 2, domain 6"/>
    <property type="match status" value="2"/>
</dbReference>
<comment type="similarity">
    <text evidence="1">In the N-terminal section; belongs to the RNA polymerase beta chain family.</text>
</comment>
<dbReference type="Gene3D" id="3.90.1100.10">
    <property type="match status" value="2"/>
</dbReference>
<keyword evidence="5 8" id="KW-0548">Nucleotidyltransferase</keyword>
<evidence type="ECO:0000256" key="1">
    <source>
        <dbReference type="ARBA" id="ARBA00007616"/>
    </source>
</evidence>
<proteinExistence type="inferred from homology"/>
<keyword evidence="11" id="KW-0175">Coiled coil</keyword>
<dbReference type="GO" id="GO:0032549">
    <property type="term" value="F:ribonucleoside binding"/>
    <property type="evidence" value="ECO:0007669"/>
    <property type="project" value="InterPro"/>
</dbReference>
<dbReference type="FunFam" id="2.40.50.100:FF:000006">
    <property type="entry name" value="DNA-directed RNA polymerase subunit beta"/>
    <property type="match status" value="1"/>
</dbReference>
<dbReference type="Pfam" id="PF10385">
    <property type="entry name" value="RNA_pol_Rpb2_45"/>
    <property type="match status" value="1"/>
</dbReference>
<evidence type="ECO:0000256" key="7">
    <source>
        <dbReference type="ARBA" id="ARBA00048552"/>
    </source>
</evidence>
<name>A0A0P1GA66_9RHOB</name>
<keyword evidence="19" id="KW-1185">Reference proteome</keyword>
<dbReference type="InterPro" id="IPR014724">
    <property type="entry name" value="RNA_pol_RPB2_OB-fold"/>
</dbReference>
<dbReference type="FunFam" id="3.90.1800.10:FF:000001">
    <property type="entry name" value="DNA-directed RNA polymerase subunit beta"/>
    <property type="match status" value="1"/>
</dbReference>
<keyword evidence="6 8" id="KW-0804">Transcription</keyword>
<sequence>MAQSFLGQKRLRKYYGKIREVLEMPNLIEVQKSSYDLFLRSGDADQPTDGEGIMGVFQSVFPIKDFNETSVVEFVKYELEKPKYDVEECMQRDMTYSAPLKVTLRLIVFDVDEDTGAKSVKDIKEQDVFMGDLPLMTPNGTFVVNGTERVIVSQMHRSPGVFFDHDKGKTHSSGKLLFACRIIPYRGSWLDFEFDAKDIVFARIDRRRKLPVTTLLYALGLDQEGIMDAYYNTVNFSLEKSRGWVTPFFPDRVRGTRPTFDLVDAGTGEIICEAGKKVTPRAVKKMIEEGTITELLVPFDHIVGKYVSKDIINEENGAIYVEAGDELTLEYDKDGDIIGGTVKELLDAGITDIPVLDIDNVNVGPYMRNTMAQDKNMGRDTALMDIYRVMRPGEPPTVEAASALFDTLFFDSERYDLSAVGRVKMNMRLALDAEDTMRTLRKADIIACIKALVELRDGKGEVDDIDHLGNRRVRSVGELMENQYRVGLLRMERAIKERMSSVEIDTVMPQDLINAKPAAAAVREFFGSSQLSQFMDQTNPLSEVTHKRRLSALGPGGLTRERAGFEVRDVHATHYGRMCPIETPEGPNIGLINSLATFARVNKYGFIETPYRVVNQGVVSDEVHYMSATEEMRHTVAQANAALDENGKFVNDLVSTRQSGDYTLAASENVDLIDVSPKQLVSVAASLIPFLENDDANRALMGSNMQRQAVPLLRAEAPLVGTGIEEKVAIDSGAAIQAKRGGIIDQVDAQRIVIRATEDLEMGDAGVDIYRMRKFQRSNQNTCINQRPLVKVGDKVTKGEVIADGPSTDMGELALGKNVIVAFMPWNGYNYEDSILISERIAKDDVFTSVHIEEFEVAARDTKLGPEEITRDIPNVGEEALRNLDEAGVVYIGADVEPGDILVGKITPKGESPMTPEEKLLRAIFGEKASDVRDTSLRVKPGDYGTVVEVRVFNRHGVEKDERALQIEREEVERLARDRDDELAILDRNIYARLRGLLLGKVAVKGPRGVRGNTVVDEDLLDNQLTRGQWWMLALEDEKDAQILEALNEQYEAQKRALDARFEDKVEKVRRGDDLPPGVMKMVKVFIAVKRKLQPGDKMAGRHGNKGVISRVVPMEDMPFLADGTPVDFCLNPLGVPSRMNVGQILETHMGWAARGLGIKVDEAMQEYRRSGDLTPVRDAMRDAYGEDVYAEGLSNMDEGELLEAAGNVTRGVPIATPVFDGAKEDDVNDALVRAGFDKSGQSILFDGRTGEQFARPVTVGVKYLLKLHHLVDDKIHARSTGPYSLVTQQPLGGKAQFGGQRFGEMEVWALEAYGAAYTLQEMLTVKSDDVAGRTKVYESIVKGEDNFEAGIPESFNVLVKEVRGLGLNMELLDAEVEE</sequence>
<organism evidence="18 19">
    <name type="scientific">Tritonibacter multivorans</name>
    <dbReference type="NCBI Taxonomy" id="928856"/>
    <lineage>
        <taxon>Bacteria</taxon>
        <taxon>Pseudomonadati</taxon>
        <taxon>Pseudomonadota</taxon>
        <taxon>Alphaproteobacteria</taxon>
        <taxon>Rhodobacterales</taxon>
        <taxon>Paracoccaceae</taxon>
        <taxon>Tritonibacter</taxon>
    </lineage>
</organism>
<dbReference type="InterPro" id="IPR015712">
    <property type="entry name" value="DNA-dir_RNA_pol_su2"/>
</dbReference>
<evidence type="ECO:0000259" key="12">
    <source>
        <dbReference type="Pfam" id="PF00562"/>
    </source>
</evidence>
<dbReference type="InterPro" id="IPR007120">
    <property type="entry name" value="DNA-dir_RNAP_su2_dom"/>
</dbReference>
<dbReference type="InterPro" id="IPR037033">
    <property type="entry name" value="DNA-dir_RNAP_su2_hyb_sf"/>
</dbReference>
<dbReference type="Pfam" id="PF04561">
    <property type="entry name" value="RNA_pol_Rpb2_2"/>
    <property type="match status" value="2"/>
</dbReference>
<dbReference type="NCBIfam" id="NF001616">
    <property type="entry name" value="PRK00405.1"/>
    <property type="match status" value="1"/>
</dbReference>
<dbReference type="Proteomes" id="UP000052022">
    <property type="component" value="Unassembled WGS sequence"/>
</dbReference>
<evidence type="ECO:0000256" key="8">
    <source>
        <dbReference type="HAMAP-Rule" id="MF_01321"/>
    </source>
</evidence>
<comment type="similarity">
    <text evidence="2">In the C-terminal section; belongs to the RNA polymerase beta' chain family.</text>
</comment>
<dbReference type="InterPro" id="IPR007121">
    <property type="entry name" value="RNA_pol_bsu_CS"/>
</dbReference>